<proteinExistence type="predicted"/>
<reference evidence="4" key="1">
    <citation type="submission" date="2017-03" db="EMBL/GenBank/DDBJ databases">
        <title>Phytopthora megakarya and P. palmivora, two closely related causual agents of cacao black pod achieved similar genome size and gene model numbers by different mechanisms.</title>
        <authorList>
            <person name="Ali S."/>
            <person name="Shao J."/>
            <person name="Larry D.J."/>
            <person name="Kronmiller B."/>
            <person name="Shen D."/>
            <person name="Strem M.D."/>
            <person name="Melnick R.L."/>
            <person name="Guiltinan M.J."/>
            <person name="Tyler B.M."/>
            <person name="Meinhardt L.W."/>
            <person name="Bailey B.A."/>
        </authorList>
    </citation>
    <scope>NUCLEOTIDE SEQUENCE [LARGE SCALE GENOMIC DNA]</scope>
    <source>
        <strain evidence="4">zdho120</strain>
    </source>
</reference>
<dbReference type="EMBL" id="NBNE01001806">
    <property type="protein sequence ID" value="OWZ12571.1"/>
    <property type="molecule type" value="Genomic_DNA"/>
</dbReference>
<name>A0A225W492_9STRA</name>
<feature type="chain" id="PRO_5012330197" evidence="2">
    <location>
        <begin position="24"/>
        <end position="209"/>
    </location>
</feature>
<keyword evidence="1" id="KW-1133">Transmembrane helix</keyword>
<gene>
    <name evidence="3" type="ORF">PHMEG_00014244</name>
</gene>
<comment type="caution">
    <text evidence="3">The sequence shown here is derived from an EMBL/GenBank/DDBJ whole genome shotgun (WGS) entry which is preliminary data.</text>
</comment>
<feature type="transmembrane region" description="Helical" evidence="1">
    <location>
        <begin position="183"/>
        <end position="208"/>
    </location>
</feature>
<sequence>MHKRCFVVLVLVAISMVTSFTDATINIQTQSFRGEYKNSKEKNSRHLKAMSDEERGKIEFTKMISVLKKPPNYSKAKTLQTTKTDISKIEISPGQKIDLTQMKTNSRRKVDLLKTFSKSRIFTRTASDSDIMKFKKMAEKDPDLRSISSVVGKNPTQFSAKQVEGVQAFLKHDPTRFFKFLKWGILGTIGLVFLVILALAVGGSVLVVT</sequence>
<feature type="signal peptide" evidence="2">
    <location>
        <begin position="1"/>
        <end position="23"/>
    </location>
</feature>
<keyword evidence="1" id="KW-0472">Membrane</keyword>
<keyword evidence="2" id="KW-0732">Signal</keyword>
<evidence type="ECO:0000313" key="3">
    <source>
        <dbReference type="EMBL" id="OWZ12571.1"/>
    </source>
</evidence>
<accession>A0A225W492</accession>
<keyword evidence="1" id="KW-0812">Transmembrane</keyword>
<evidence type="ECO:0000313" key="4">
    <source>
        <dbReference type="Proteomes" id="UP000198211"/>
    </source>
</evidence>
<evidence type="ECO:0000256" key="1">
    <source>
        <dbReference type="SAM" id="Phobius"/>
    </source>
</evidence>
<evidence type="ECO:0000256" key="2">
    <source>
        <dbReference type="SAM" id="SignalP"/>
    </source>
</evidence>
<dbReference type="Proteomes" id="UP000198211">
    <property type="component" value="Unassembled WGS sequence"/>
</dbReference>
<protein>
    <submittedName>
        <fullName evidence="3">RxLR effector protein</fullName>
    </submittedName>
</protein>
<dbReference type="AlphaFoldDB" id="A0A225W492"/>
<feature type="non-terminal residue" evidence="3">
    <location>
        <position position="209"/>
    </location>
</feature>
<keyword evidence="4" id="KW-1185">Reference proteome</keyword>
<organism evidence="3 4">
    <name type="scientific">Phytophthora megakarya</name>
    <dbReference type="NCBI Taxonomy" id="4795"/>
    <lineage>
        <taxon>Eukaryota</taxon>
        <taxon>Sar</taxon>
        <taxon>Stramenopiles</taxon>
        <taxon>Oomycota</taxon>
        <taxon>Peronosporomycetes</taxon>
        <taxon>Peronosporales</taxon>
        <taxon>Peronosporaceae</taxon>
        <taxon>Phytophthora</taxon>
    </lineage>
</organism>
<dbReference type="OrthoDB" id="117135at2759"/>